<evidence type="ECO:0000313" key="1">
    <source>
        <dbReference type="EMBL" id="EID73660.1"/>
    </source>
</evidence>
<dbReference type="AlphaFoldDB" id="I0WB94"/>
<dbReference type="Gene3D" id="2.130.10.10">
    <property type="entry name" value="YVTN repeat-like/Quinoprotein amine dehydrogenase"/>
    <property type="match status" value="1"/>
</dbReference>
<dbReference type="eggNOG" id="ENOG502ZASH">
    <property type="taxonomic scope" value="Bacteria"/>
</dbReference>
<dbReference type="PANTHER" id="PTHR34512">
    <property type="entry name" value="CELL SURFACE PROTEIN"/>
    <property type="match status" value="1"/>
</dbReference>
<comment type="caution">
    <text evidence="1">The sequence shown here is derived from an EMBL/GenBank/DDBJ whole genome shotgun (WGS) entry which is preliminary data.</text>
</comment>
<dbReference type="EMBL" id="AJJU01000019">
    <property type="protein sequence ID" value="EID73660.1"/>
    <property type="molecule type" value="Genomic_DNA"/>
</dbReference>
<sequence length="526" mass="59213">MIINLEKMKKIVLGLSFLVTLISFSQKNQIQVLSNPVTIGKSLIDSSTYKGIEYVFPEEIYKIFLDTTTGFLTAQLRGVSKNGKWLNSTGQIVQYDINNQKVLWTKKIAYQTSNLKLFSKTMIFTVSNKSYCLDINTGNELWEVKNNIYLVSPIDNIGFGYNLKGLKVNSNEFEGIDLNNGQVLWKRELNGEYGWNDVFYTNDSTLVVAAAGLHSLDTKTGKGWDYNTITGKKDYTETVVKNVVGVGLGLLTGTGFISSGNNLVRDVVSNKIVDSSNIYMASKEQLVKIDKLTGATIWKFPFSKDLASKSSIFINDSQIFMINKGMAFMGNKALNFGKPFFAAFDKQTGENKFLTIINIEDNPILSYKVLNGEVFLVYKNRIEKYSMVTGELITGKEFPEELYGELKHFIGNQVFIKNENGDLVSLPQTDTSKIYVFTSQNKSLTIDSELNISKTTEYDDVNIYYLKTKDLKFFAKDNKALVINNDGQQIAEIEVTLNAFIIGDTLYDTKDNRFIAVNLMDLVTNQ</sequence>
<dbReference type="PANTHER" id="PTHR34512:SF30">
    <property type="entry name" value="OUTER MEMBRANE PROTEIN ASSEMBLY FACTOR BAMB"/>
    <property type="match status" value="1"/>
</dbReference>
<dbReference type="STRING" id="946077.W5A_10467"/>
<evidence type="ECO:0008006" key="3">
    <source>
        <dbReference type="Google" id="ProtNLM"/>
    </source>
</evidence>
<keyword evidence="2" id="KW-1185">Reference proteome</keyword>
<accession>I0WB94</accession>
<dbReference type="Proteomes" id="UP000005938">
    <property type="component" value="Unassembled WGS sequence"/>
</dbReference>
<protein>
    <recommendedName>
        <fullName evidence="3">Pyrrolo-quinoline quinone</fullName>
    </recommendedName>
</protein>
<dbReference type="SUPFAM" id="SSF50998">
    <property type="entry name" value="Quinoprotein alcohol dehydrogenase-like"/>
    <property type="match status" value="1"/>
</dbReference>
<reference evidence="1 2" key="1">
    <citation type="journal article" date="2012" name="J. Bacteriol.">
        <title>Genome Sequence of the Halotolerant Bacterium Imtechella halotolerans K1T.</title>
        <authorList>
            <person name="Kumar S."/>
            <person name="Vikram S."/>
            <person name="Subramanian S."/>
            <person name="Raghava G.P."/>
            <person name="Pinnaka A.K."/>
        </authorList>
    </citation>
    <scope>NUCLEOTIDE SEQUENCE [LARGE SCALE GENOMIC DNA]</scope>
    <source>
        <strain evidence="1 2">K1</strain>
    </source>
</reference>
<proteinExistence type="predicted"/>
<name>I0WB94_9FLAO</name>
<dbReference type="InterPro" id="IPR015943">
    <property type="entry name" value="WD40/YVTN_repeat-like_dom_sf"/>
</dbReference>
<evidence type="ECO:0000313" key="2">
    <source>
        <dbReference type="Proteomes" id="UP000005938"/>
    </source>
</evidence>
<dbReference type="OrthoDB" id="9816081at2"/>
<dbReference type="InterPro" id="IPR011047">
    <property type="entry name" value="Quinoprotein_ADH-like_sf"/>
</dbReference>
<organism evidence="1 2">
    <name type="scientific">Imtechella halotolerans K1</name>
    <dbReference type="NCBI Taxonomy" id="946077"/>
    <lineage>
        <taxon>Bacteria</taxon>
        <taxon>Pseudomonadati</taxon>
        <taxon>Bacteroidota</taxon>
        <taxon>Flavobacteriia</taxon>
        <taxon>Flavobacteriales</taxon>
        <taxon>Flavobacteriaceae</taxon>
        <taxon>Imtechella</taxon>
    </lineage>
</organism>
<gene>
    <name evidence="1" type="ORF">W5A_10467</name>
</gene>